<dbReference type="Gene3D" id="1.20.58.1690">
    <property type="match status" value="1"/>
</dbReference>
<dbReference type="Pfam" id="PF13308">
    <property type="entry name" value="YARHG"/>
    <property type="match status" value="1"/>
</dbReference>
<evidence type="ECO:0000313" key="3">
    <source>
        <dbReference type="Proteomes" id="UP001230496"/>
    </source>
</evidence>
<organism evidence="2 3">
    <name type="scientific">Marivirga salinarum</name>
    <dbReference type="NCBI Taxonomy" id="3059078"/>
    <lineage>
        <taxon>Bacteria</taxon>
        <taxon>Pseudomonadati</taxon>
        <taxon>Bacteroidota</taxon>
        <taxon>Cytophagia</taxon>
        <taxon>Cytophagales</taxon>
        <taxon>Marivirgaceae</taxon>
        <taxon>Marivirga</taxon>
    </lineage>
</organism>
<reference evidence="2 3" key="1">
    <citation type="submission" date="2023-08" db="EMBL/GenBank/DDBJ databases">
        <title>Comparative genomics and taxonomic characterization of three novel marine species of genus Marivirga.</title>
        <authorList>
            <person name="Muhammad N."/>
            <person name="Kim S.-G."/>
        </authorList>
    </citation>
    <scope>NUCLEOTIDE SEQUENCE [LARGE SCALE GENOMIC DNA]</scope>
    <source>
        <strain evidence="2 3">BDSF4-3</strain>
    </source>
</reference>
<gene>
    <name evidence="2" type="ORF">QYS49_13460</name>
</gene>
<sequence>MNRKTLFIGIIIYLSGFNLLAQQEFTQFKLTKHNLVGKTDQELRIMRNEIFAAHGYIFNSEDLARHFDKEPWYTPLYQNVDDKLTDIDKYNISLISDFEKTANVERILIDSAYTIMLHARQENDHNYQRTIEVTYPGYEWKKTVDKASFGAEKEPTIVKMEFLHDSPYNSDKKPYWQLRKPVDEMKLEYNYIHAIEYMFPEGYSELYAFFKNEPFLKFTGNNFYKVRLPNTGMEAIFIGLENIDGADKEVIGRIYLGTVKKGIQNILTLKSKNYKNYIPEDDFTLSSSNSKDKVNWKKELELYSSENAKDLSEITTFYINIYYGQDHKIPVEKGYINGSEELHQTLYLE</sequence>
<evidence type="ECO:0000259" key="1">
    <source>
        <dbReference type="SMART" id="SM01324"/>
    </source>
</evidence>
<protein>
    <submittedName>
        <fullName evidence="2">YARHG domain-containing protein</fullName>
    </submittedName>
</protein>
<name>A0AA49GCT7_9BACT</name>
<proteinExistence type="predicted"/>
<feature type="domain" description="YARHG" evidence="1">
    <location>
        <begin position="18"/>
        <end position="100"/>
    </location>
</feature>
<accession>A0AA49GCT7</accession>
<dbReference type="KEGG" id="msaa:QYS49_13460"/>
<evidence type="ECO:0000313" key="2">
    <source>
        <dbReference type="EMBL" id="WKK77974.2"/>
    </source>
</evidence>
<dbReference type="AlphaFoldDB" id="A0AA49GCT7"/>
<dbReference type="InterPro" id="IPR038434">
    <property type="entry name" value="YARHG_sf"/>
</dbReference>
<dbReference type="InterPro" id="IPR025582">
    <property type="entry name" value="YARHG_dom"/>
</dbReference>
<keyword evidence="3" id="KW-1185">Reference proteome</keyword>
<dbReference type="RefSeq" id="WP_308349061.1">
    <property type="nucleotide sequence ID" value="NZ_CP129971.1"/>
</dbReference>
<dbReference type="Proteomes" id="UP001230496">
    <property type="component" value="Chromosome"/>
</dbReference>
<dbReference type="SMART" id="SM01324">
    <property type="entry name" value="YARHG"/>
    <property type="match status" value="1"/>
</dbReference>
<dbReference type="EMBL" id="CP129971">
    <property type="protein sequence ID" value="WKK77974.2"/>
    <property type="molecule type" value="Genomic_DNA"/>
</dbReference>